<dbReference type="InterPro" id="IPR003594">
    <property type="entry name" value="HATPase_dom"/>
</dbReference>
<accession>A0A1E3XCT8</accession>
<comment type="caution">
    <text evidence="5">The sequence shown here is derived from an EMBL/GenBank/DDBJ whole genome shotgun (WGS) entry which is preliminary data.</text>
</comment>
<feature type="domain" description="Histidine kinase" evidence="4">
    <location>
        <begin position="1"/>
        <end position="176"/>
    </location>
</feature>
<reference evidence="5 6" key="1">
    <citation type="submission" date="2016-07" db="EMBL/GenBank/DDBJ databases">
        <title>Draft genome of Scalindua rubra, obtained from a brine-seawater interface in the Red Sea, sheds light on salt adaptation in anammox bacteria.</title>
        <authorList>
            <person name="Speth D.R."/>
            <person name="Lagkouvardos I."/>
            <person name="Wang Y."/>
            <person name="Qian P.-Y."/>
            <person name="Dutilh B.E."/>
            <person name="Jetten M.S."/>
        </authorList>
    </citation>
    <scope>NUCLEOTIDE SEQUENCE [LARGE SCALE GENOMIC DNA]</scope>
    <source>
        <strain evidence="5">BSI-1</strain>
    </source>
</reference>
<proteinExistence type="predicted"/>
<protein>
    <recommendedName>
        <fullName evidence="2">histidine kinase</fullName>
        <ecNumber evidence="2">2.7.13.3</ecNumber>
    </recommendedName>
</protein>
<evidence type="ECO:0000313" key="5">
    <source>
        <dbReference type="EMBL" id="ODS33451.1"/>
    </source>
</evidence>
<evidence type="ECO:0000256" key="1">
    <source>
        <dbReference type="ARBA" id="ARBA00000085"/>
    </source>
</evidence>
<dbReference type="PANTHER" id="PTHR43065">
    <property type="entry name" value="SENSOR HISTIDINE KINASE"/>
    <property type="match status" value="1"/>
</dbReference>
<evidence type="ECO:0000259" key="4">
    <source>
        <dbReference type="PROSITE" id="PS50109"/>
    </source>
</evidence>
<sequence>MEAMDLTKQLASFSKGGVPVKKTVSISALIRGAVKLALSGSKVNCEFYLPDDTWLIDADKGQMKQVINNIIINAKQAMPEGGTIRVRAENINVTVEDSLLLNEGKYVKVTIEDQGTGIPHEYLQKIFDPYFTTKQKGSGLGLATTYYIIKKHEGHISVKSEIGAGTTFSIYLPASHEKIQKKSVLSEAEGVSPEPVEGRDKEEKPTTSKGSI</sequence>
<dbReference type="PANTHER" id="PTHR43065:SF42">
    <property type="entry name" value="TWO-COMPONENT SENSOR PPRA"/>
    <property type="match status" value="1"/>
</dbReference>
<evidence type="ECO:0000313" key="6">
    <source>
        <dbReference type="Proteomes" id="UP000094056"/>
    </source>
</evidence>
<dbReference type="PROSITE" id="PS50109">
    <property type="entry name" value="HIS_KIN"/>
    <property type="match status" value="1"/>
</dbReference>
<feature type="region of interest" description="Disordered" evidence="3">
    <location>
        <begin position="180"/>
        <end position="212"/>
    </location>
</feature>
<feature type="compositionally biased region" description="Basic and acidic residues" evidence="3">
    <location>
        <begin position="196"/>
        <end position="206"/>
    </location>
</feature>
<dbReference type="InterPro" id="IPR004358">
    <property type="entry name" value="Sig_transdc_His_kin-like_C"/>
</dbReference>
<dbReference type="InterPro" id="IPR036890">
    <property type="entry name" value="HATPase_C_sf"/>
</dbReference>
<dbReference type="Proteomes" id="UP000094056">
    <property type="component" value="Unassembled WGS sequence"/>
</dbReference>
<keyword evidence="5" id="KW-0418">Kinase</keyword>
<dbReference type="SUPFAM" id="SSF55874">
    <property type="entry name" value="ATPase domain of HSP90 chaperone/DNA topoisomerase II/histidine kinase"/>
    <property type="match status" value="1"/>
</dbReference>
<dbReference type="PRINTS" id="PR00344">
    <property type="entry name" value="BCTRLSENSOR"/>
</dbReference>
<evidence type="ECO:0000256" key="3">
    <source>
        <dbReference type="SAM" id="MobiDB-lite"/>
    </source>
</evidence>
<gene>
    <name evidence="5" type="ORF">SCARUB_01423</name>
</gene>
<dbReference type="EMBL" id="MAYW01000028">
    <property type="protein sequence ID" value="ODS33451.1"/>
    <property type="molecule type" value="Genomic_DNA"/>
</dbReference>
<dbReference type="SMART" id="SM00387">
    <property type="entry name" value="HATPase_c"/>
    <property type="match status" value="1"/>
</dbReference>
<dbReference type="Pfam" id="PF02518">
    <property type="entry name" value="HATPase_c"/>
    <property type="match status" value="1"/>
</dbReference>
<dbReference type="InterPro" id="IPR005467">
    <property type="entry name" value="His_kinase_dom"/>
</dbReference>
<evidence type="ECO:0000256" key="2">
    <source>
        <dbReference type="ARBA" id="ARBA00012438"/>
    </source>
</evidence>
<keyword evidence="5" id="KW-0808">Transferase</keyword>
<dbReference type="Gene3D" id="3.30.565.10">
    <property type="entry name" value="Histidine kinase-like ATPase, C-terminal domain"/>
    <property type="match status" value="1"/>
</dbReference>
<dbReference type="GO" id="GO:0004673">
    <property type="term" value="F:protein histidine kinase activity"/>
    <property type="evidence" value="ECO:0007669"/>
    <property type="project" value="UniProtKB-EC"/>
</dbReference>
<organism evidence="5 6">
    <name type="scientific">Candidatus Scalindua rubra</name>
    <dbReference type="NCBI Taxonomy" id="1872076"/>
    <lineage>
        <taxon>Bacteria</taxon>
        <taxon>Pseudomonadati</taxon>
        <taxon>Planctomycetota</taxon>
        <taxon>Candidatus Brocadiia</taxon>
        <taxon>Candidatus Brocadiales</taxon>
        <taxon>Candidatus Scalinduaceae</taxon>
        <taxon>Candidatus Scalindua</taxon>
    </lineage>
</organism>
<dbReference type="EC" id="2.7.13.3" evidence="2"/>
<comment type="catalytic activity">
    <reaction evidence="1">
        <text>ATP + protein L-histidine = ADP + protein N-phospho-L-histidine.</text>
        <dbReference type="EC" id="2.7.13.3"/>
    </reaction>
</comment>
<dbReference type="AlphaFoldDB" id="A0A1E3XCT8"/>
<name>A0A1E3XCT8_9BACT</name>